<feature type="domain" description="YdbS-like PH" evidence="2">
    <location>
        <begin position="86"/>
        <end position="162"/>
    </location>
</feature>
<sequence>MQHFTNETIDIQQLPKYEETALTAPASKYWQVMLINLIIFTLLSGGGLAILILIDEEIRANWAIFVGLFALIIIVLFLLYWASFKRRGFALREKDIIYKSGVIAETTTIVPLNRIQHVALNEGMLSRIFKLGTLHVYTAGGSSGEIRIAGVPIEQAKALKEALVQRLEVKTTNESE</sequence>
<gene>
    <name evidence="3" type="ORF">E6A44_015625</name>
</gene>
<dbReference type="EMBL" id="SSHJ02000008">
    <property type="protein sequence ID" value="MFN0257018.1"/>
    <property type="molecule type" value="Genomic_DNA"/>
</dbReference>
<keyword evidence="1" id="KW-0812">Transmembrane</keyword>
<comment type="caution">
    <text evidence="3">The sequence shown here is derived from an EMBL/GenBank/DDBJ whole genome shotgun (WGS) entry which is preliminary data.</text>
</comment>
<dbReference type="RefSeq" id="WP_138724101.1">
    <property type="nucleotide sequence ID" value="NZ_SSHJ02000008.1"/>
</dbReference>
<proteinExistence type="predicted"/>
<organism evidence="3 4">
    <name type="scientific">Pedobacter ureilyticus</name>
    <dbReference type="NCBI Taxonomy" id="1393051"/>
    <lineage>
        <taxon>Bacteria</taxon>
        <taxon>Pseudomonadati</taxon>
        <taxon>Bacteroidota</taxon>
        <taxon>Sphingobacteriia</taxon>
        <taxon>Sphingobacteriales</taxon>
        <taxon>Sphingobacteriaceae</taxon>
        <taxon>Pedobacter</taxon>
    </lineage>
</organism>
<evidence type="ECO:0000313" key="4">
    <source>
        <dbReference type="Proteomes" id="UP001517247"/>
    </source>
</evidence>
<feature type="transmembrane region" description="Helical" evidence="1">
    <location>
        <begin position="60"/>
        <end position="82"/>
    </location>
</feature>
<accession>A0ABW9JB48</accession>
<dbReference type="InterPro" id="IPR005182">
    <property type="entry name" value="YdbS-like_PH"/>
</dbReference>
<dbReference type="PANTHER" id="PTHR34473:SF2">
    <property type="entry name" value="UPF0699 TRANSMEMBRANE PROTEIN YDBT"/>
    <property type="match status" value="1"/>
</dbReference>
<keyword evidence="4" id="KW-1185">Reference proteome</keyword>
<evidence type="ECO:0000256" key="1">
    <source>
        <dbReference type="SAM" id="Phobius"/>
    </source>
</evidence>
<dbReference type="PANTHER" id="PTHR34473">
    <property type="entry name" value="UPF0699 TRANSMEMBRANE PROTEIN YDBS"/>
    <property type="match status" value="1"/>
</dbReference>
<protein>
    <submittedName>
        <fullName evidence="3">PH domain-containing protein</fullName>
    </submittedName>
</protein>
<dbReference type="Pfam" id="PF03703">
    <property type="entry name" value="bPH_2"/>
    <property type="match status" value="1"/>
</dbReference>
<evidence type="ECO:0000259" key="2">
    <source>
        <dbReference type="Pfam" id="PF03703"/>
    </source>
</evidence>
<keyword evidence="1" id="KW-0472">Membrane</keyword>
<name>A0ABW9JB48_9SPHI</name>
<reference evidence="3 4" key="1">
    <citation type="submission" date="2024-12" db="EMBL/GenBank/DDBJ databases">
        <authorList>
            <person name="Hu S."/>
        </authorList>
    </citation>
    <scope>NUCLEOTIDE SEQUENCE [LARGE SCALE GENOMIC DNA]</scope>
    <source>
        <strain evidence="3 4">THG-T11</strain>
    </source>
</reference>
<dbReference type="Proteomes" id="UP001517247">
    <property type="component" value="Unassembled WGS sequence"/>
</dbReference>
<keyword evidence="1" id="KW-1133">Transmembrane helix</keyword>
<feature type="transmembrane region" description="Helical" evidence="1">
    <location>
        <begin position="34"/>
        <end position="54"/>
    </location>
</feature>
<evidence type="ECO:0000313" key="3">
    <source>
        <dbReference type="EMBL" id="MFN0257018.1"/>
    </source>
</evidence>